<dbReference type="PANTHER" id="PTHR30033">
    <property type="entry name" value="FLAGELLAR HOOK-ASSOCIATED PROTEIN 1"/>
    <property type="match status" value="1"/>
</dbReference>
<keyword evidence="10" id="KW-0966">Cell projection</keyword>
<dbReference type="EMBL" id="JACU01000006">
    <property type="protein sequence ID" value="KMS54299.1"/>
    <property type="molecule type" value="Genomic_DNA"/>
</dbReference>
<dbReference type="GO" id="GO:0009425">
    <property type="term" value="C:bacterial-type flagellum basal body"/>
    <property type="evidence" value="ECO:0007669"/>
    <property type="project" value="UniProtKB-SubCell"/>
</dbReference>
<gene>
    <name evidence="10" type="ORF">V474_21445</name>
</gene>
<dbReference type="SUPFAM" id="SSF64518">
    <property type="entry name" value="Phase 1 flagellin"/>
    <property type="match status" value="1"/>
</dbReference>
<dbReference type="GO" id="GO:0005576">
    <property type="term" value="C:extracellular region"/>
    <property type="evidence" value="ECO:0007669"/>
    <property type="project" value="UniProtKB-SubCell"/>
</dbReference>
<dbReference type="PANTHER" id="PTHR30033:SF2">
    <property type="entry name" value="FLAGELLAR HOOK PROTEIN"/>
    <property type="match status" value="1"/>
</dbReference>
<evidence type="ECO:0000256" key="2">
    <source>
        <dbReference type="ARBA" id="ARBA00004613"/>
    </source>
</evidence>
<dbReference type="Pfam" id="PF00460">
    <property type="entry name" value="Flg_bb_rod"/>
    <property type="match status" value="1"/>
</dbReference>
<evidence type="ECO:0000259" key="9">
    <source>
        <dbReference type="Pfam" id="PF22638"/>
    </source>
</evidence>
<evidence type="ECO:0000256" key="5">
    <source>
        <dbReference type="ARBA" id="ARBA00022525"/>
    </source>
</evidence>
<evidence type="ECO:0000313" key="10">
    <source>
        <dbReference type="EMBL" id="KMS54299.1"/>
    </source>
</evidence>
<dbReference type="Pfam" id="PF22638">
    <property type="entry name" value="FlgK_D1"/>
    <property type="match status" value="1"/>
</dbReference>
<evidence type="ECO:0000256" key="3">
    <source>
        <dbReference type="ARBA" id="ARBA00009677"/>
    </source>
</evidence>
<keyword evidence="10" id="KW-0969">Cilium</keyword>
<name>A0A0J7XRK8_9SPHN</name>
<feature type="domain" description="Flagellar basal-body/hook protein C-terminal" evidence="8">
    <location>
        <begin position="406"/>
        <end position="444"/>
    </location>
</feature>
<keyword evidence="10" id="KW-0282">Flagellum</keyword>
<reference evidence="10 11" key="1">
    <citation type="journal article" date="2015" name="G3 (Bethesda)">
        <title>Insights into Ongoing Evolution of the Hexachlorocyclohexane Catabolic Pathway from Comparative Genomics of Ten Sphingomonadaceae Strains.</title>
        <authorList>
            <person name="Pearce S.L."/>
            <person name="Oakeshott J.G."/>
            <person name="Pandey G."/>
        </authorList>
    </citation>
    <scope>NUCLEOTIDE SEQUENCE [LARGE SCALE GENOMIC DNA]</scope>
    <source>
        <strain evidence="10 11">LL02</strain>
    </source>
</reference>
<accession>A0A0J7XRK8</accession>
<sequence>MASDLLSIARSGARVARTALDVTANNIANAKTEGYVRRSVSVAEVTAGSLNASPTGINLAGARITGIVRNADVFRQSEVRRTGSDAARASAEVAGLESVQTAIEQTGVYDSVVAFEGSLKQLVSDPTDGSLRAQVIEDGRTMAQTFNTAAQNLDAAGKGLRFEAQDGVDTVNRLAGEIAKVNLRLMRSGGDASGDQSTLLDQRDSLLQQLSDHADITTTINADKSVSVTLGGPTGTSLVSGATAKTLSMASAANGTVSFSVNSQAVTLSSGAVAGKAQALVELAGARTQLDTIAGGIVSAINTAQTGGVDLQGSPGQPLFSGTGAADIAMVASKGTAIATAPAGAAAGSRDMTNLAAMRGALETADPSGAVDTLLFGISSAVAGRTITRDALAAIAGSAQSALSAQAGVNLDDEAVNLVRFQQAYQASARVMQVASDIFDSILSIR</sequence>
<dbReference type="InterPro" id="IPR010930">
    <property type="entry name" value="Flg_bb/hook_C_dom"/>
</dbReference>
<keyword evidence="6" id="KW-0975">Bacterial flagellum</keyword>
<evidence type="ECO:0000313" key="11">
    <source>
        <dbReference type="Proteomes" id="UP000052268"/>
    </source>
</evidence>
<dbReference type="Proteomes" id="UP000052268">
    <property type="component" value="Unassembled WGS sequence"/>
</dbReference>
<proteinExistence type="inferred from homology"/>
<comment type="similarity">
    <text evidence="3">Belongs to the flagella basal body rod proteins family.</text>
</comment>
<dbReference type="GO" id="GO:0005198">
    <property type="term" value="F:structural molecule activity"/>
    <property type="evidence" value="ECO:0007669"/>
    <property type="project" value="InterPro"/>
</dbReference>
<dbReference type="InterPro" id="IPR002371">
    <property type="entry name" value="FlgK"/>
</dbReference>
<evidence type="ECO:0000256" key="6">
    <source>
        <dbReference type="ARBA" id="ARBA00023143"/>
    </source>
</evidence>
<evidence type="ECO:0000256" key="4">
    <source>
        <dbReference type="ARBA" id="ARBA00016244"/>
    </source>
</evidence>
<dbReference type="InterPro" id="IPR001444">
    <property type="entry name" value="Flag_bb_rod_N"/>
</dbReference>
<dbReference type="InterPro" id="IPR053927">
    <property type="entry name" value="FlgK_helical"/>
</dbReference>
<dbReference type="NCBIfam" id="TIGR02492">
    <property type="entry name" value="flgK_ends"/>
    <property type="match status" value="1"/>
</dbReference>
<comment type="subcellular location">
    <subcellularLocation>
        <location evidence="1">Bacterial flagellum basal body</location>
    </subcellularLocation>
    <subcellularLocation>
        <location evidence="2">Secreted</location>
    </subcellularLocation>
</comment>
<dbReference type="RefSeq" id="WP_059152281.1">
    <property type="nucleotide sequence ID" value="NZ_KQ130455.1"/>
</dbReference>
<dbReference type="OrthoDB" id="7181295at2"/>
<evidence type="ECO:0000259" key="7">
    <source>
        <dbReference type="Pfam" id="PF00460"/>
    </source>
</evidence>
<dbReference type="Pfam" id="PF06429">
    <property type="entry name" value="Flg_bbr_C"/>
    <property type="match status" value="1"/>
</dbReference>
<evidence type="ECO:0000256" key="1">
    <source>
        <dbReference type="ARBA" id="ARBA00004117"/>
    </source>
</evidence>
<keyword evidence="11" id="KW-1185">Reference proteome</keyword>
<protein>
    <recommendedName>
        <fullName evidence="4">Flagellar hook-associated protein 1</fullName>
    </recommendedName>
</protein>
<feature type="domain" description="Flagellar basal body rod protein N-terminal" evidence="7">
    <location>
        <begin position="7"/>
        <end position="35"/>
    </location>
</feature>
<keyword evidence="5" id="KW-0964">Secreted</keyword>
<organism evidence="10 11">
    <name type="scientific">Novosphingobium barchaimii LL02</name>
    <dbReference type="NCBI Taxonomy" id="1114963"/>
    <lineage>
        <taxon>Bacteria</taxon>
        <taxon>Pseudomonadati</taxon>
        <taxon>Pseudomonadota</taxon>
        <taxon>Alphaproteobacteria</taxon>
        <taxon>Sphingomonadales</taxon>
        <taxon>Sphingomonadaceae</taxon>
        <taxon>Novosphingobium</taxon>
    </lineage>
</organism>
<dbReference type="GO" id="GO:0009424">
    <property type="term" value="C:bacterial-type flagellum hook"/>
    <property type="evidence" value="ECO:0007669"/>
    <property type="project" value="InterPro"/>
</dbReference>
<dbReference type="AlphaFoldDB" id="A0A0J7XRK8"/>
<feature type="domain" description="Flagellar hook-associated protein FlgK helical" evidence="9">
    <location>
        <begin position="97"/>
        <end position="320"/>
    </location>
</feature>
<evidence type="ECO:0000259" key="8">
    <source>
        <dbReference type="Pfam" id="PF06429"/>
    </source>
</evidence>
<dbReference type="GO" id="GO:0044780">
    <property type="term" value="P:bacterial-type flagellum assembly"/>
    <property type="evidence" value="ECO:0007669"/>
    <property type="project" value="InterPro"/>
</dbReference>
<comment type="caution">
    <text evidence="10">The sequence shown here is derived from an EMBL/GenBank/DDBJ whole genome shotgun (WGS) entry which is preliminary data.</text>
</comment>
<dbReference type="PATRIC" id="fig|1114963.3.peg.3128"/>